<comment type="similarity">
    <text evidence="1">Belongs to the complex I LYR family.</text>
</comment>
<dbReference type="EnsemblMetazoa" id="Aqu2.1.37148_001">
    <property type="protein sequence ID" value="Aqu2.1.37148_001"/>
    <property type="gene ID" value="Aqu2.1.37148"/>
</dbReference>
<reference evidence="3" key="2">
    <citation type="submission" date="2017-05" db="UniProtKB">
        <authorList>
            <consortium name="EnsemblMetazoa"/>
        </authorList>
    </citation>
    <scope>IDENTIFICATION</scope>
</reference>
<feature type="domain" description="Complex 1 LYR protein" evidence="2">
    <location>
        <begin position="6"/>
        <end position="63"/>
    </location>
</feature>
<dbReference type="GO" id="GO:0016226">
    <property type="term" value="P:iron-sulfur cluster assembly"/>
    <property type="evidence" value="ECO:0007669"/>
    <property type="project" value="InterPro"/>
</dbReference>
<gene>
    <name evidence="3" type="primary">100632530</name>
</gene>
<dbReference type="Proteomes" id="UP000007879">
    <property type="component" value="Unassembled WGS sequence"/>
</dbReference>
<evidence type="ECO:0000259" key="2">
    <source>
        <dbReference type="Pfam" id="PF05347"/>
    </source>
</evidence>
<dbReference type="InParanoid" id="A0A1X7VAY5"/>
<dbReference type="KEGG" id="aqu:100632530"/>
<reference evidence="4" key="1">
    <citation type="journal article" date="2010" name="Nature">
        <title>The Amphimedon queenslandica genome and the evolution of animal complexity.</title>
        <authorList>
            <person name="Srivastava M."/>
            <person name="Simakov O."/>
            <person name="Chapman J."/>
            <person name="Fahey B."/>
            <person name="Gauthier M.E."/>
            <person name="Mitros T."/>
            <person name="Richards G.S."/>
            <person name="Conaco C."/>
            <person name="Dacre M."/>
            <person name="Hellsten U."/>
            <person name="Larroux C."/>
            <person name="Putnam N.H."/>
            <person name="Stanke M."/>
            <person name="Adamska M."/>
            <person name="Darling A."/>
            <person name="Degnan S.M."/>
            <person name="Oakley T.H."/>
            <person name="Plachetzki D.C."/>
            <person name="Zhai Y."/>
            <person name="Adamski M."/>
            <person name="Calcino A."/>
            <person name="Cummins S.F."/>
            <person name="Goodstein D.M."/>
            <person name="Harris C."/>
            <person name="Jackson D.J."/>
            <person name="Leys S.P."/>
            <person name="Shu S."/>
            <person name="Woodcroft B.J."/>
            <person name="Vervoort M."/>
            <person name="Kosik K.S."/>
            <person name="Manning G."/>
            <person name="Degnan B.M."/>
            <person name="Rokhsar D.S."/>
        </authorList>
    </citation>
    <scope>NUCLEOTIDE SEQUENCE [LARGE SCALE GENOMIC DNA]</scope>
</reference>
<dbReference type="InterPro" id="IPR051522">
    <property type="entry name" value="ISC_assembly_LYR"/>
</dbReference>
<dbReference type="Pfam" id="PF05347">
    <property type="entry name" value="Complex1_LYR"/>
    <property type="match status" value="1"/>
</dbReference>
<dbReference type="OMA" id="YTTDKLV"/>
<sequence length="85" mass="9870">MAATPRQVLGLYKQLLREGERFANYNYRSYAIRRVKDYFKDKRGLTDPAAISKEYQYGVKSLALIQRQVAVSHMYSHANAKQVVE</sequence>
<dbReference type="InterPro" id="IPR008011">
    <property type="entry name" value="Complex1_LYR_dom"/>
</dbReference>
<evidence type="ECO:0000313" key="3">
    <source>
        <dbReference type="EnsemblMetazoa" id="Aqu2.1.37148_001"/>
    </source>
</evidence>
<dbReference type="STRING" id="400682.A0A1X7VAY5"/>
<organism evidence="3">
    <name type="scientific">Amphimedon queenslandica</name>
    <name type="common">Sponge</name>
    <dbReference type="NCBI Taxonomy" id="400682"/>
    <lineage>
        <taxon>Eukaryota</taxon>
        <taxon>Metazoa</taxon>
        <taxon>Porifera</taxon>
        <taxon>Demospongiae</taxon>
        <taxon>Heteroscleromorpha</taxon>
        <taxon>Haplosclerida</taxon>
        <taxon>Niphatidae</taxon>
        <taxon>Amphimedon</taxon>
    </lineage>
</organism>
<dbReference type="CDD" id="cd20264">
    <property type="entry name" value="Complex1_LYR_LYRM4"/>
    <property type="match status" value="1"/>
</dbReference>
<dbReference type="GO" id="GO:0005739">
    <property type="term" value="C:mitochondrion"/>
    <property type="evidence" value="ECO:0007669"/>
    <property type="project" value="TreeGrafter"/>
</dbReference>
<name>A0A1X7VAY5_AMPQE</name>
<accession>A0A1X7VAY5</accession>
<evidence type="ECO:0000313" key="4">
    <source>
        <dbReference type="Proteomes" id="UP000007879"/>
    </source>
</evidence>
<dbReference type="GO" id="GO:1990221">
    <property type="term" value="C:L-cysteine desulfurase complex"/>
    <property type="evidence" value="ECO:0007669"/>
    <property type="project" value="TreeGrafter"/>
</dbReference>
<dbReference type="eggNOG" id="KOG3801">
    <property type="taxonomic scope" value="Eukaryota"/>
</dbReference>
<proteinExistence type="inferred from homology"/>
<dbReference type="InterPro" id="IPR045297">
    <property type="entry name" value="Complex1_LYR_LYRM4"/>
</dbReference>
<keyword evidence="4" id="KW-1185">Reference proteome</keyword>
<dbReference type="OrthoDB" id="275715at2759"/>
<dbReference type="PANTHER" id="PTHR13166:SF7">
    <property type="entry name" value="LYR MOTIF-CONTAINING PROTEIN 4"/>
    <property type="match status" value="1"/>
</dbReference>
<dbReference type="PANTHER" id="PTHR13166">
    <property type="entry name" value="PROTEIN C6ORF149"/>
    <property type="match status" value="1"/>
</dbReference>
<evidence type="ECO:0000256" key="1">
    <source>
        <dbReference type="ARBA" id="ARBA00009508"/>
    </source>
</evidence>
<dbReference type="AlphaFoldDB" id="A0A1X7VAY5"/>
<dbReference type="EnsemblMetazoa" id="XM_003385018.3">
    <property type="protein sequence ID" value="XP_003385066.1"/>
    <property type="gene ID" value="LOC100632530"/>
</dbReference>
<protein>
    <recommendedName>
        <fullName evidence="2">Complex 1 LYR protein domain-containing protein</fullName>
    </recommendedName>
</protein>